<dbReference type="GO" id="GO:0090729">
    <property type="term" value="F:toxin activity"/>
    <property type="evidence" value="ECO:0007669"/>
    <property type="project" value="UniProtKB-KW"/>
</dbReference>
<evidence type="ECO:0000256" key="2">
    <source>
        <dbReference type="ARBA" id="ARBA00022656"/>
    </source>
</evidence>
<proteinExistence type="inferred from homology"/>
<evidence type="ECO:0000256" key="3">
    <source>
        <dbReference type="ARBA" id="ARBA00022969"/>
    </source>
</evidence>
<dbReference type="GO" id="GO:0030435">
    <property type="term" value="P:sporulation resulting in formation of a cellular spore"/>
    <property type="evidence" value="ECO:0007669"/>
    <property type="project" value="UniProtKB-KW"/>
</dbReference>
<keyword evidence="4" id="KW-0843">Virulence</keyword>
<evidence type="ECO:0000256" key="4">
    <source>
        <dbReference type="ARBA" id="ARBA00023026"/>
    </source>
</evidence>
<dbReference type="AlphaFoldDB" id="A0A0G4QGA6"/>
<evidence type="ECO:0000256" key="1">
    <source>
        <dbReference type="ARBA" id="ARBA00007819"/>
    </source>
</evidence>
<dbReference type="EMBL" id="CVRY01000006">
    <property type="protein sequence ID" value="CRL64631.1"/>
    <property type="molecule type" value="Genomic_DNA"/>
</dbReference>
<dbReference type="SUPFAM" id="SSF56849">
    <property type="entry name" value="delta-Endotoxin (insectocide), N-terminal domain"/>
    <property type="match status" value="1"/>
</dbReference>
<name>A0A0G4QGA6_9GAMM</name>
<dbReference type="Proteomes" id="UP000183920">
    <property type="component" value="Unassembled WGS sequence"/>
</dbReference>
<evidence type="ECO:0000313" key="6">
    <source>
        <dbReference type="Proteomes" id="UP000183920"/>
    </source>
</evidence>
<dbReference type="InterPro" id="IPR036716">
    <property type="entry name" value="Pest_crys_N_sf"/>
</dbReference>
<keyword evidence="3" id="KW-0749">Sporulation</keyword>
<comment type="similarity">
    <text evidence="1">Belongs to the delta endotoxin family.</text>
</comment>
<reference evidence="6" key="1">
    <citation type="submission" date="2015-06" db="EMBL/GenBank/DDBJ databases">
        <authorList>
            <person name="Urmite Genomes"/>
        </authorList>
    </citation>
    <scope>NUCLEOTIDE SEQUENCE [LARGE SCALE GENOMIC DNA]</scope>
    <source>
        <strain evidence="6">CSUR P1867</strain>
    </source>
</reference>
<accession>A0A0G4QGA6</accession>
<dbReference type="RefSeq" id="WP_175304901.1">
    <property type="nucleotide sequence ID" value="NZ_CVRY01000006.1"/>
</dbReference>
<dbReference type="Gene3D" id="1.20.190.10">
    <property type="entry name" value="Pesticidal crystal protein, N-terminal domain"/>
    <property type="match status" value="1"/>
</dbReference>
<sequence length="654" mass="74148">MHFNPLKVAISPSSLPATQPLICIDYQKLQEGMLDMINRNSNVLPTIVDKFNEQDPLNAPIIVGQTVIGHIIGLIPVVGGALSKITSALFGMMNKNMKDSSLANQIIEHVSRIIDAKIADNNVKIIKLTTEGISDVYQLFSDSFARYLDPTMHYSVQQKRDLREQVLNRFDDVITTIVSQQPLVLNLAQSAGLPFYCHCCALFVAAHYDILTNKDKLELSDDYFKSNLKTLRESVDKFNSAIHTAIYRQTSNIFKDDYNKSNVFLSGIYTSGLSFYQAWIKKSFEIEFNTPFSHWNSLELYGHDYSHTDPKISYYKAYFDIGKDILHRTSMLQSIETYSHIDAVIRIKHNYLSTEKVADSFQYEGCYGVAGDSRDVLKTDTFFTPDSSKAYLSPSQILPSVRYISDTPWGALHYMVLDDVNNNSFTIGQGRRENKSYLNIPGYCFNGVNLYLSRHNGKQCHDDSGAWLTESAPIFRFYDGYASLTLETKNHLPVRQKSYELDLNHGFDTQLSKAQYGYSDMLVGKNCILLNQEAYFCLPSEETIGKTNNSQKMKVLLQCAAESEQSLSVSVRTGNALKGTLIASNTFSLGLNQDNIIYKITPLLNHPVTNKKAYFRTYQLELDYLFTQENASNLYFYLHFSKPNTVLADITVLF</sequence>
<organism evidence="5 6">
    <name type="scientific">Proteus penneri</name>
    <dbReference type="NCBI Taxonomy" id="102862"/>
    <lineage>
        <taxon>Bacteria</taxon>
        <taxon>Pseudomonadati</taxon>
        <taxon>Pseudomonadota</taxon>
        <taxon>Gammaproteobacteria</taxon>
        <taxon>Enterobacterales</taxon>
        <taxon>Morganellaceae</taxon>
        <taxon>Proteus</taxon>
    </lineage>
</organism>
<keyword evidence="2" id="KW-0800">Toxin</keyword>
<evidence type="ECO:0008006" key="7">
    <source>
        <dbReference type="Google" id="ProtNLM"/>
    </source>
</evidence>
<gene>
    <name evidence="5" type="ORF">BN1804_03104</name>
</gene>
<protein>
    <recommendedName>
        <fullName evidence="7">Pesticidal crystal protein N-terminal domain-containing protein</fullName>
    </recommendedName>
</protein>
<evidence type="ECO:0000313" key="5">
    <source>
        <dbReference type="EMBL" id="CRL64631.1"/>
    </source>
</evidence>